<keyword evidence="4" id="KW-1185">Reference proteome</keyword>
<dbReference type="PANTHER" id="PTHR33227">
    <property type="entry name" value="STIGMA-SPECIFIC STIG1-LIKE PROTEIN 3"/>
    <property type="match status" value="1"/>
</dbReference>
<evidence type="ECO:0000313" key="4">
    <source>
        <dbReference type="Proteomes" id="UP000009169"/>
    </source>
</evidence>
<dbReference type="HOGENOM" id="CLU_696747_0_0_1"/>
<dbReference type="PANTHER" id="PTHR33227:SF48">
    <property type="entry name" value="STIGMA-SPECIFIC STIG1-LIKE PROTEIN 4"/>
    <property type="match status" value="1"/>
</dbReference>
<dbReference type="AlphaFoldDB" id="F2PSG6"/>
<dbReference type="eggNOG" id="ENOG502S65Q">
    <property type="taxonomic scope" value="Eukaryota"/>
</dbReference>
<dbReference type="Proteomes" id="UP000009169">
    <property type="component" value="Unassembled WGS sequence"/>
</dbReference>
<dbReference type="InterPro" id="IPR006969">
    <property type="entry name" value="Stig-like"/>
</dbReference>
<protein>
    <submittedName>
        <fullName evidence="3">PE-PGRS family protein</fullName>
    </submittedName>
</protein>
<keyword evidence="2" id="KW-0732">Signal</keyword>
<reference evidence="4" key="1">
    <citation type="journal article" date="2012" name="MBio">
        <title>Comparative genome analysis of Trichophyton rubrum and related dermatophytes reveals candidate genes involved in infection.</title>
        <authorList>
            <person name="Martinez D.A."/>
            <person name="Oliver B.G."/>
            <person name="Graeser Y."/>
            <person name="Goldberg J.M."/>
            <person name="Li W."/>
            <person name="Martinez-Rossi N.M."/>
            <person name="Monod M."/>
            <person name="Shelest E."/>
            <person name="Barton R.C."/>
            <person name="Birch E."/>
            <person name="Brakhage A.A."/>
            <person name="Chen Z."/>
            <person name="Gurr S.J."/>
            <person name="Heiman D."/>
            <person name="Heitman J."/>
            <person name="Kosti I."/>
            <person name="Rossi A."/>
            <person name="Saif S."/>
            <person name="Samalova M."/>
            <person name="Saunders C.W."/>
            <person name="Shea T."/>
            <person name="Summerbell R.C."/>
            <person name="Xu J."/>
            <person name="Young S."/>
            <person name="Zeng Q."/>
            <person name="Birren B.W."/>
            <person name="Cuomo C.A."/>
            <person name="White T.C."/>
        </authorList>
    </citation>
    <scope>NUCLEOTIDE SEQUENCE [LARGE SCALE GENOMIC DNA]</scope>
    <source>
        <strain evidence="4">ATCC MYA-4606 / CBS 127.97</strain>
    </source>
</reference>
<dbReference type="EMBL" id="DS995735">
    <property type="protein sequence ID" value="EGE04745.1"/>
    <property type="molecule type" value="Genomic_DNA"/>
</dbReference>
<accession>F2PSG6</accession>
<dbReference type="VEuPathDB" id="FungiDB:TEQG_03918"/>
<proteinExistence type="inferred from homology"/>
<organism evidence="3 4">
    <name type="scientific">Trichophyton equinum (strain ATCC MYA-4606 / CBS 127.97)</name>
    <name type="common">Horse ringworm fungus</name>
    <dbReference type="NCBI Taxonomy" id="559882"/>
    <lineage>
        <taxon>Eukaryota</taxon>
        <taxon>Fungi</taxon>
        <taxon>Dikarya</taxon>
        <taxon>Ascomycota</taxon>
        <taxon>Pezizomycotina</taxon>
        <taxon>Eurotiomycetes</taxon>
        <taxon>Eurotiomycetidae</taxon>
        <taxon>Onygenales</taxon>
        <taxon>Arthrodermataceae</taxon>
        <taxon>Trichophyton</taxon>
    </lineage>
</organism>
<evidence type="ECO:0000256" key="2">
    <source>
        <dbReference type="ARBA" id="ARBA00022729"/>
    </source>
</evidence>
<dbReference type="Pfam" id="PF04885">
    <property type="entry name" value="Stig1"/>
    <property type="match status" value="1"/>
</dbReference>
<name>F2PSG6_TRIEC</name>
<evidence type="ECO:0000256" key="1">
    <source>
        <dbReference type="ARBA" id="ARBA00006010"/>
    </source>
</evidence>
<gene>
    <name evidence="3" type="ORF">TEQG_03918</name>
</gene>
<sequence length="396" mass="41375">MADSMPRDGQTRYLGLVQRGFRLLLLTVMRKTIVRSGAQPALVLSALAVLHSPPRVKDPAMNVALQRDSLFSSCCATRIAFQLVTSTAVAVASHVEMERRAWVDAVAVGERFALEGNAYVRLGRSIVPDRAKFCGMTKTTVVPVVLRAAAGRLAMEADVKDSENCGGCGKACSNGNICDDSRCVCPVGSVNCSGACKNLKSDNLNCGACGKACDNGQTCVDGVCACPSGSTSCSGACKNLQTDIANCGTCGKACAPGQTCQNGQCECPPGSTLCSGTCKNLLNDNNNCGTCGVVCGAGRTCQNGNVLARRYARVGNVYVLKELPSAMGHARIPKLIHLTAVAVGSRAVVAIPARVADVCVRHLVVNVTWAILVHAVAKHAQISILQRPQSVFRSGE</sequence>
<evidence type="ECO:0000313" key="3">
    <source>
        <dbReference type="EMBL" id="EGE04745.1"/>
    </source>
</evidence>
<dbReference type="OrthoDB" id="4199702at2759"/>
<comment type="similarity">
    <text evidence="1">Belongs to the STIG1 family.</text>
</comment>